<name>A0A0D0AMA0_9AGAM</name>
<proteinExistence type="predicted"/>
<sequence length="116" mass="13354">MSSTTITPQPSFYEDYEKGEEPTNWLRRYELLLPTTTTDTDKLTHFELQCAAASPVENWYVNLPTMDKATWVAFQAAFRARWPQPTQVALTVAQKKEQIKAIVLKEEEIGVMIEDD</sequence>
<keyword evidence="2" id="KW-1185">Reference proteome</keyword>
<gene>
    <name evidence="1" type="ORF">CY34DRAFT_18586</name>
</gene>
<dbReference type="AlphaFoldDB" id="A0A0D0AMA0"/>
<reference evidence="2" key="2">
    <citation type="submission" date="2015-01" db="EMBL/GenBank/DDBJ databases">
        <title>Evolutionary Origins and Diversification of the Mycorrhizal Mutualists.</title>
        <authorList>
            <consortium name="DOE Joint Genome Institute"/>
            <consortium name="Mycorrhizal Genomics Consortium"/>
            <person name="Kohler A."/>
            <person name="Kuo A."/>
            <person name="Nagy L.G."/>
            <person name="Floudas D."/>
            <person name="Copeland A."/>
            <person name="Barry K.W."/>
            <person name="Cichocki N."/>
            <person name="Veneault-Fourrey C."/>
            <person name="LaButti K."/>
            <person name="Lindquist E.A."/>
            <person name="Lipzen A."/>
            <person name="Lundell T."/>
            <person name="Morin E."/>
            <person name="Murat C."/>
            <person name="Riley R."/>
            <person name="Ohm R."/>
            <person name="Sun H."/>
            <person name="Tunlid A."/>
            <person name="Henrissat B."/>
            <person name="Grigoriev I.V."/>
            <person name="Hibbett D.S."/>
            <person name="Martin F."/>
        </authorList>
    </citation>
    <scope>NUCLEOTIDE SEQUENCE [LARGE SCALE GENOMIC DNA]</scope>
    <source>
        <strain evidence="2">UH-Slu-Lm8-n1</strain>
    </source>
</reference>
<evidence type="ECO:0000313" key="2">
    <source>
        <dbReference type="Proteomes" id="UP000054485"/>
    </source>
</evidence>
<reference evidence="1 2" key="1">
    <citation type="submission" date="2014-04" db="EMBL/GenBank/DDBJ databases">
        <authorList>
            <consortium name="DOE Joint Genome Institute"/>
            <person name="Kuo A."/>
            <person name="Ruytinx J."/>
            <person name="Rineau F."/>
            <person name="Colpaert J."/>
            <person name="Kohler A."/>
            <person name="Nagy L.G."/>
            <person name="Floudas D."/>
            <person name="Copeland A."/>
            <person name="Barry K.W."/>
            <person name="Cichocki N."/>
            <person name="Veneault-Fourrey C."/>
            <person name="LaButti K."/>
            <person name="Lindquist E.A."/>
            <person name="Lipzen A."/>
            <person name="Lundell T."/>
            <person name="Morin E."/>
            <person name="Murat C."/>
            <person name="Sun H."/>
            <person name="Tunlid A."/>
            <person name="Henrissat B."/>
            <person name="Grigoriev I.V."/>
            <person name="Hibbett D.S."/>
            <person name="Martin F."/>
            <person name="Nordberg H.P."/>
            <person name="Cantor M.N."/>
            <person name="Hua S.X."/>
        </authorList>
    </citation>
    <scope>NUCLEOTIDE SEQUENCE [LARGE SCALE GENOMIC DNA]</scope>
    <source>
        <strain evidence="1 2">UH-Slu-Lm8-n1</strain>
    </source>
</reference>
<dbReference type="InParanoid" id="A0A0D0AMA0"/>
<evidence type="ECO:0008006" key="3">
    <source>
        <dbReference type="Google" id="ProtNLM"/>
    </source>
</evidence>
<dbReference type="Proteomes" id="UP000054485">
    <property type="component" value="Unassembled WGS sequence"/>
</dbReference>
<dbReference type="OrthoDB" id="2679270at2759"/>
<accession>A0A0D0AMA0</accession>
<evidence type="ECO:0000313" key="1">
    <source>
        <dbReference type="EMBL" id="KIK33113.1"/>
    </source>
</evidence>
<dbReference type="EMBL" id="KN836022">
    <property type="protein sequence ID" value="KIK33113.1"/>
    <property type="molecule type" value="Genomic_DNA"/>
</dbReference>
<protein>
    <recommendedName>
        <fullName evidence="3">Retrotransposon gag domain-containing protein</fullName>
    </recommendedName>
</protein>
<dbReference type="HOGENOM" id="CLU_2098462_0_0_1"/>
<organism evidence="1 2">
    <name type="scientific">Suillus luteus UH-Slu-Lm8-n1</name>
    <dbReference type="NCBI Taxonomy" id="930992"/>
    <lineage>
        <taxon>Eukaryota</taxon>
        <taxon>Fungi</taxon>
        <taxon>Dikarya</taxon>
        <taxon>Basidiomycota</taxon>
        <taxon>Agaricomycotina</taxon>
        <taxon>Agaricomycetes</taxon>
        <taxon>Agaricomycetidae</taxon>
        <taxon>Boletales</taxon>
        <taxon>Suillineae</taxon>
        <taxon>Suillaceae</taxon>
        <taxon>Suillus</taxon>
    </lineage>
</organism>